<dbReference type="CDD" id="cd06257">
    <property type="entry name" value="DnaJ"/>
    <property type="match status" value="1"/>
</dbReference>
<evidence type="ECO:0000256" key="1">
    <source>
        <dbReference type="ARBA" id="ARBA00004240"/>
    </source>
</evidence>
<comment type="caution">
    <text evidence="8">The sequence shown here is derived from an EMBL/GenBank/DDBJ whole genome shotgun (WGS) entry which is preliminary data.</text>
</comment>
<feature type="compositionally biased region" description="Polar residues" evidence="5">
    <location>
        <begin position="498"/>
        <end position="511"/>
    </location>
</feature>
<dbReference type="EMBL" id="MU167377">
    <property type="protein sequence ID" value="KAG0141645.1"/>
    <property type="molecule type" value="Genomic_DNA"/>
</dbReference>
<feature type="coiled-coil region" evidence="4">
    <location>
        <begin position="385"/>
        <end position="412"/>
    </location>
</feature>
<dbReference type="Gene3D" id="1.25.40.10">
    <property type="entry name" value="Tetratricopeptide repeat domain"/>
    <property type="match status" value="1"/>
</dbReference>
<dbReference type="InterPro" id="IPR001623">
    <property type="entry name" value="DnaJ_domain"/>
</dbReference>
<dbReference type="Proteomes" id="UP000886653">
    <property type="component" value="Unassembled WGS sequence"/>
</dbReference>
<dbReference type="PANTHER" id="PTHR44140:SF2">
    <property type="entry name" value="LD25575P"/>
    <property type="match status" value="1"/>
</dbReference>
<sequence>MRPSARGVQFTAKALLILTTIHLLSQVVISESTGTEHADLTTSQLIDKANSLLANGLSTKALEWFDLALDRNPDDYLTLYKKATTQMSLGHYNHASLSFQKVLELKDFDKARIQLAKIYLKLGDFDACKSQIDQHLAAGKDPSSAMSTLQTDLVTARKHTQACKKHLEAQKWDKCVEEATAAIQYSPQNAELRQIRSDCYLAKGHIQEAAGDLTRVAQLSPNSGVVALKVSLLSSFFLGQPLAQSLAPIKQCLHSDPESKPCKKAFRLLKSIDKEQTKLQNFMQSNGYRSAIKILNPKGKEDEGLLATVQEAIKASQVVDLKSGINEPLISPTIADLEQHSQLLTTLYSHACKAYIKLDDIGGLKSVCTILYNRDPKSPWGLVGKAELLMKAEEWEEAVKLLREAYEQDEEDQDIAERLRKAQKGLKVSKQKDYYKVLGVPRTADQKTLKKAYRKATLKAHPDKGGSQAKMTALNEAYEVLSNPELRARYDNGEDPNDPQQGRGNPFQQSGHPIFQQFFQQGGGGNPFGGSGGQTFSFKFH</sequence>
<evidence type="ECO:0000256" key="6">
    <source>
        <dbReference type="SAM" id="SignalP"/>
    </source>
</evidence>
<keyword evidence="2 6" id="KW-0732">Signal</keyword>
<dbReference type="InterPro" id="IPR036869">
    <property type="entry name" value="J_dom_sf"/>
</dbReference>
<gene>
    <name evidence="8" type="ORF">CROQUDRAFT_51396</name>
</gene>
<evidence type="ECO:0000259" key="7">
    <source>
        <dbReference type="PROSITE" id="PS50076"/>
    </source>
</evidence>
<keyword evidence="3" id="KW-0256">Endoplasmic reticulum</keyword>
<dbReference type="GO" id="GO:0005783">
    <property type="term" value="C:endoplasmic reticulum"/>
    <property type="evidence" value="ECO:0007669"/>
    <property type="project" value="UniProtKB-SubCell"/>
</dbReference>
<dbReference type="PANTHER" id="PTHR44140">
    <property type="entry name" value="LD25575P"/>
    <property type="match status" value="1"/>
</dbReference>
<dbReference type="SMART" id="SM00028">
    <property type="entry name" value="TPR"/>
    <property type="match status" value="5"/>
</dbReference>
<feature type="domain" description="J" evidence="7">
    <location>
        <begin position="433"/>
        <end position="494"/>
    </location>
</feature>
<feature type="region of interest" description="Disordered" evidence="5">
    <location>
        <begin position="488"/>
        <end position="541"/>
    </location>
</feature>
<dbReference type="SUPFAM" id="SSF46565">
    <property type="entry name" value="Chaperone J-domain"/>
    <property type="match status" value="1"/>
</dbReference>
<dbReference type="GO" id="GO:0051787">
    <property type="term" value="F:misfolded protein binding"/>
    <property type="evidence" value="ECO:0007669"/>
    <property type="project" value="TreeGrafter"/>
</dbReference>
<evidence type="ECO:0000256" key="3">
    <source>
        <dbReference type="ARBA" id="ARBA00022824"/>
    </source>
</evidence>
<reference evidence="8" key="1">
    <citation type="submission" date="2013-11" db="EMBL/GenBank/DDBJ databases">
        <title>Genome sequence of the fusiform rust pathogen reveals effectors for host alternation and coevolution with pine.</title>
        <authorList>
            <consortium name="DOE Joint Genome Institute"/>
            <person name="Smith K."/>
            <person name="Pendleton A."/>
            <person name="Kubisiak T."/>
            <person name="Anderson C."/>
            <person name="Salamov A."/>
            <person name="Aerts A."/>
            <person name="Riley R."/>
            <person name="Clum A."/>
            <person name="Lindquist E."/>
            <person name="Ence D."/>
            <person name="Campbell M."/>
            <person name="Kronenberg Z."/>
            <person name="Feau N."/>
            <person name="Dhillon B."/>
            <person name="Hamelin R."/>
            <person name="Burleigh J."/>
            <person name="Smith J."/>
            <person name="Yandell M."/>
            <person name="Nelson C."/>
            <person name="Grigoriev I."/>
            <person name="Davis J."/>
        </authorList>
    </citation>
    <scope>NUCLEOTIDE SEQUENCE</scope>
    <source>
        <strain evidence="8">G11</strain>
    </source>
</reference>
<evidence type="ECO:0000256" key="5">
    <source>
        <dbReference type="SAM" id="MobiDB-lite"/>
    </source>
</evidence>
<dbReference type="OrthoDB" id="1726119at2759"/>
<dbReference type="Pfam" id="PF13181">
    <property type="entry name" value="TPR_8"/>
    <property type="match status" value="1"/>
</dbReference>
<evidence type="ECO:0000313" key="8">
    <source>
        <dbReference type="EMBL" id="KAG0141645.1"/>
    </source>
</evidence>
<dbReference type="Gene3D" id="1.10.287.110">
    <property type="entry name" value="DnaJ domain"/>
    <property type="match status" value="1"/>
</dbReference>
<keyword evidence="4" id="KW-0175">Coiled coil</keyword>
<evidence type="ECO:0000256" key="4">
    <source>
        <dbReference type="SAM" id="Coils"/>
    </source>
</evidence>
<proteinExistence type="predicted"/>
<feature type="signal peptide" evidence="6">
    <location>
        <begin position="1"/>
        <end position="30"/>
    </location>
</feature>
<feature type="compositionally biased region" description="Gly residues" evidence="5">
    <location>
        <begin position="521"/>
        <end position="533"/>
    </location>
</feature>
<dbReference type="SUPFAM" id="SSF48452">
    <property type="entry name" value="TPR-like"/>
    <property type="match status" value="2"/>
</dbReference>
<organism evidence="8 9">
    <name type="scientific">Cronartium quercuum f. sp. fusiforme G11</name>
    <dbReference type="NCBI Taxonomy" id="708437"/>
    <lineage>
        <taxon>Eukaryota</taxon>
        <taxon>Fungi</taxon>
        <taxon>Dikarya</taxon>
        <taxon>Basidiomycota</taxon>
        <taxon>Pucciniomycotina</taxon>
        <taxon>Pucciniomycetes</taxon>
        <taxon>Pucciniales</taxon>
        <taxon>Coleosporiaceae</taxon>
        <taxon>Cronartium</taxon>
    </lineage>
</organism>
<dbReference type="InterPro" id="IPR051727">
    <property type="entry name" value="DnaJ_C3_Co-chaperones"/>
</dbReference>
<comment type="subcellular location">
    <subcellularLocation>
        <location evidence="1">Endoplasmic reticulum</location>
    </subcellularLocation>
</comment>
<evidence type="ECO:0000313" key="9">
    <source>
        <dbReference type="Proteomes" id="UP000886653"/>
    </source>
</evidence>
<dbReference type="AlphaFoldDB" id="A0A9P6N861"/>
<name>A0A9P6N861_9BASI</name>
<dbReference type="InterPro" id="IPR019734">
    <property type="entry name" value="TPR_rpt"/>
</dbReference>
<keyword evidence="9" id="KW-1185">Reference proteome</keyword>
<feature type="chain" id="PRO_5040112360" description="J domain-containing protein" evidence="6">
    <location>
        <begin position="31"/>
        <end position="541"/>
    </location>
</feature>
<dbReference type="SMART" id="SM00271">
    <property type="entry name" value="DnaJ"/>
    <property type="match status" value="1"/>
</dbReference>
<dbReference type="PRINTS" id="PR00625">
    <property type="entry name" value="JDOMAIN"/>
</dbReference>
<dbReference type="Pfam" id="PF00226">
    <property type="entry name" value="DnaJ"/>
    <property type="match status" value="1"/>
</dbReference>
<evidence type="ECO:0000256" key="2">
    <source>
        <dbReference type="ARBA" id="ARBA00022729"/>
    </source>
</evidence>
<dbReference type="PROSITE" id="PS50076">
    <property type="entry name" value="DNAJ_2"/>
    <property type="match status" value="1"/>
</dbReference>
<dbReference type="GO" id="GO:0051087">
    <property type="term" value="F:protein-folding chaperone binding"/>
    <property type="evidence" value="ECO:0007669"/>
    <property type="project" value="TreeGrafter"/>
</dbReference>
<protein>
    <recommendedName>
        <fullName evidence="7">J domain-containing protein</fullName>
    </recommendedName>
</protein>
<accession>A0A9P6N861</accession>
<dbReference type="InterPro" id="IPR011990">
    <property type="entry name" value="TPR-like_helical_dom_sf"/>
</dbReference>
<dbReference type="GO" id="GO:0034975">
    <property type="term" value="P:protein folding in endoplasmic reticulum"/>
    <property type="evidence" value="ECO:0007669"/>
    <property type="project" value="TreeGrafter"/>
</dbReference>